<feature type="domain" description="Insecticide toxin TcdB middle/C-terminal" evidence="6">
    <location>
        <begin position="854"/>
        <end position="952"/>
    </location>
</feature>
<keyword evidence="9" id="KW-1185">Reference proteome</keyword>
<comment type="caution">
    <text evidence="8">The sequence shown here is derived from an EMBL/GenBank/DDBJ whole genome shotgun (WGS) entry which is preliminary data.</text>
</comment>
<proteinExistence type="predicted"/>
<dbReference type="PRINTS" id="PR00394">
    <property type="entry name" value="RHSPROTEIN"/>
</dbReference>
<name>A0ABW3YHT9_9ACTN</name>
<dbReference type="Pfam" id="PF12255">
    <property type="entry name" value="TcdB_toxin_midC"/>
    <property type="match status" value="1"/>
</dbReference>
<comment type="subcellular location">
    <subcellularLocation>
        <location evidence="1">Secreted</location>
    </subcellularLocation>
</comment>
<evidence type="ECO:0000313" key="8">
    <source>
        <dbReference type="EMBL" id="MFD1322658.1"/>
    </source>
</evidence>
<dbReference type="InterPro" id="IPR013517">
    <property type="entry name" value="FG-GAP"/>
</dbReference>
<organism evidence="8 9">
    <name type="scientific">Micromonospora sonneratiae</name>
    <dbReference type="NCBI Taxonomy" id="1184706"/>
    <lineage>
        <taxon>Bacteria</taxon>
        <taxon>Bacillati</taxon>
        <taxon>Actinomycetota</taxon>
        <taxon>Actinomycetes</taxon>
        <taxon>Micromonosporales</taxon>
        <taxon>Micromonosporaceae</taxon>
        <taxon>Micromonospora</taxon>
    </lineage>
</organism>
<evidence type="ECO:0000259" key="7">
    <source>
        <dbReference type="Pfam" id="PF12256"/>
    </source>
</evidence>
<dbReference type="RefSeq" id="WP_377571811.1">
    <property type="nucleotide sequence ID" value="NZ_JBHTMP010000022.1"/>
</dbReference>
<feature type="region of interest" description="Disordered" evidence="5">
    <location>
        <begin position="1834"/>
        <end position="1857"/>
    </location>
</feature>
<evidence type="ECO:0000256" key="3">
    <source>
        <dbReference type="ARBA" id="ARBA00022729"/>
    </source>
</evidence>
<evidence type="ECO:0000256" key="5">
    <source>
        <dbReference type="SAM" id="MobiDB-lite"/>
    </source>
</evidence>
<dbReference type="InterPro" id="IPR022045">
    <property type="entry name" value="TcdB_toxin_mid/N"/>
</dbReference>
<evidence type="ECO:0000256" key="2">
    <source>
        <dbReference type="ARBA" id="ARBA00022525"/>
    </source>
</evidence>
<dbReference type="PANTHER" id="PTHR32305">
    <property type="match status" value="1"/>
</dbReference>
<dbReference type="InterPro" id="IPR028994">
    <property type="entry name" value="Integrin_alpha_N"/>
</dbReference>
<dbReference type="Pfam" id="PF03534">
    <property type="entry name" value="SpvB"/>
    <property type="match status" value="2"/>
</dbReference>
<dbReference type="Proteomes" id="UP001597260">
    <property type="component" value="Unassembled WGS sequence"/>
</dbReference>
<keyword evidence="3" id="KW-0732">Signal</keyword>
<evidence type="ECO:0000256" key="1">
    <source>
        <dbReference type="ARBA" id="ARBA00004613"/>
    </source>
</evidence>
<accession>A0ABW3YHT9</accession>
<evidence type="ECO:0000259" key="6">
    <source>
        <dbReference type="Pfam" id="PF12255"/>
    </source>
</evidence>
<dbReference type="InterPro" id="IPR050708">
    <property type="entry name" value="T6SS_VgrG/RHS"/>
</dbReference>
<keyword evidence="2" id="KW-0964">Secreted</keyword>
<feature type="region of interest" description="Disordered" evidence="5">
    <location>
        <begin position="2375"/>
        <end position="2429"/>
    </location>
</feature>
<protein>
    <submittedName>
        <fullName evidence="8">SpvB/TcaC N-terminal domain-containing protein</fullName>
    </submittedName>
</protein>
<dbReference type="EMBL" id="JBHTMP010000022">
    <property type="protein sequence ID" value="MFD1322658.1"/>
    <property type="molecule type" value="Genomic_DNA"/>
</dbReference>
<dbReference type="Pfam" id="PF13517">
    <property type="entry name" value="FG-GAP_3"/>
    <property type="match status" value="1"/>
</dbReference>
<dbReference type="Gene3D" id="2.180.10.10">
    <property type="entry name" value="RHS repeat-associated core"/>
    <property type="match status" value="2"/>
</dbReference>
<reference evidence="9" key="1">
    <citation type="journal article" date="2019" name="Int. J. Syst. Evol. Microbiol.">
        <title>The Global Catalogue of Microorganisms (GCM) 10K type strain sequencing project: providing services to taxonomists for standard genome sequencing and annotation.</title>
        <authorList>
            <consortium name="The Broad Institute Genomics Platform"/>
            <consortium name="The Broad Institute Genome Sequencing Center for Infectious Disease"/>
            <person name="Wu L."/>
            <person name="Ma J."/>
        </authorList>
    </citation>
    <scope>NUCLEOTIDE SEQUENCE [LARGE SCALE GENOMIC DNA]</scope>
    <source>
        <strain evidence="9">JCM 31037</strain>
    </source>
</reference>
<dbReference type="InterPro" id="IPR022385">
    <property type="entry name" value="Rhs_assc_core"/>
</dbReference>
<dbReference type="InterPro" id="IPR022044">
    <property type="entry name" value="TcdB_toxin_mid/C"/>
</dbReference>
<dbReference type="Pfam" id="PF12256">
    <property type="entry name" value="TcdB_toxin_midN"/>
    <property type="match status" value="1"/>
</dbReference>
<evidence type="ECO:0000313" key="9">
    <source>
        <dbReference type="Proteomes" id="UP001597260"/>
    </source>
</evidence>
<dbReference type="PANTHER" id="PTHR32305:SF15">
    <property type="entry name" value="PROTEIN RHSA-RELATED"/>
    <property type="match status" value="1"/>
</dbReference>
<feature type="region of interest" description="Disordered" evidence="5">
    <location>
        <begin position="303"/>
        <end position="335"/>
    </location>
</feature>
<gene>
    <name evidence="8" type="ORF">ACFQ4H_16295</name>
</gene>
<feature type="compositionally biased region" description="Low complexity" evidence="5">
    <location>
        <begin position="318"/>
        <end position="333"/>
    </location>
</feature>
<keyword evidence="4" id="KW-0843">Virulence</keyword>
<evidence type="ECO:0000256" key="4">
    <source>
        <dbReference type="ARBA" id="ARBA00023026"/>
    </source>
</evidence>
<dbReference type="SUPFAM" id="SSF69318">
    <property type="entry name" value="Integrin alpha N-terminal domain"/>
    <property type="match status" value="1"/>
</dbReference>
<feature type="domain" description="Insecticide toxin TcdB middle/N-terminal" evidence="7">
    <location>
        <begin position="639"/>
        <end position="777"/>
    </location>
</feature>
<dbReference type="InterPro" id="IPR003284">
    <property type="entry name" value="Sal_SpvB"/>
</dbReference>
<feature type="compositionally biased region" description="Basic and acidic residues" evidence="5">
    <location>
        <begin position="1843"/>
        <end position="1852"/>
    </location>
</feature>
<sequence>MISLPKGGGAISGLGEKFAPDMFTGTGTYSVPIALPPGRLGLTPQLSLEYSTGAGNGPFGVGWQLSLPGVARRASRGVPRYSAAPADRPDVYLLSGAEDLVPVAAVDAGRVRFRPRTEGTFARVERVLDASGDFWEVRGRDGLLTTYGTPRPTDAPDDWRDPAAVADPADPGRVFAWRITRSTDPLGNLIRYEYLRDEGQEPGRTWDQPLVSRISYADYGDRAAPSFLVTVEFEYEARPDPFSDHRAGFEIRTSLRCRTVRVVTHAADGVPRTSREYRLTYTQASFNGTSLLHRIDVVGIDDPMTGDPTPVPDPETELTAGSSAGLGLGAASTVSQPVPVPDVEPAQEFLPPMTFGYTDFQPENRRFEPLTGNSLPTSALNDSTLELVDVRGIALPDFVELGSTRRFWRNAGDGRFELPRPFADAPPVRLGEPGIVFADADGDGRPDLVVTGASAPGGAAGYFPLAADGGWSRRSFQPYRQVPSVGLTDPGVRLIDLDGDGLTDVVRSGSRLECWFNDPDPRRAWQRTLVVSNGPPVDLADPRVRLADMTGDGLADIVLLRSGNVSYWPSLGHGRFGAMVTMRRSPRLPDGYDPNRLLLGDLDGDGVADLVYVDDQRVLLWGNRCGNGWTEQPVVVSGTPRVLSTDSVRLADLRGTGFAGVLFTRPSDGTGRPHMWFLDVTGGRKPYLLESMDNNLGAVTKIYYNSSTAEYLRDAAQPATRWRTTLPFPVQVVSRIEITDQISQGRVTSEFRYHHGYWDGFEREFRGFAMVEQFDTDVLPPAAGGDVVVPFSPPTLTKRWFHPGPVAAADDDADWTELDLRHEYWSGDAPMLARTPEQEAFLASLSRPARRSALRAMRGNLLRSELYALDGTDREALPVTVTESLPGVREESPPLVDAEGREHVFFPFTLGNRTTQWERGDDPMTQTSFPAGYDAYGLPLGQVSVAVPRGRDPRLPGGPGSAPYLATYDTTEYARRDDSTHYIVDRVSRTTTREVVNDGALSVADLAAAVLGGPAAGLELRVVAHTRTHYDGAAFVGLPLGQLGEHGLPVRAESLAFTDDFLDTLHGSSDANRPAYLSPDPTVDWPAEYPPNFRDLLPELAGYRHYGPGDVPGSPGGYYRVTSCQRYDVHDTEHVARGLPIVSLDALGAPSRVTYDPHDLLPIRVTDAAGLTTVGVHDYRVLQLAEVTDANGNTESVTYSPAGLVTARYRRGRDGAGDQTLPSVAMEYDVLAFMERGQPASVRTVRRVHHDSEVSVPLPRRAETVTSVDFSDGFGRLLQSRAQAEDTQFGNPVFGGGLLPLDQSQPGGDAVGRTRTPSDPDNVIVSGWQIYDNKGRVVHRYEPFYDTGYDYSPAADSQLGQRVTMFYDAHGRVIRTVQPDGSQQRVVFGVPVDLADPDVHRPTPWESFTYDGNDNAGRTHPASADGYSYHWNTPASAEVDALGRTVRAVVRNARPGTSSEESVTTLSRYDIQGNLVAVVDALGREAFRYVFDLIRRRWRVDGIDSGRRDVVFDALDGTVESRDSKGALTLTAYDMLHRPTHVWARDAAESRVTLRQLTEYGDGGTPDQPAADRAAAQARNLLGRAIRQYDEAGLLTMTAADFNGNILETVRRVICDAAILDTYRAGRLDDWRIAPFQVDWTPSVGQTLADREAELLETHAYAYTMEYDALGRTTRQLFPLDVEGRRRELASTYDRAGRLASIQVDGVAFVRQIAYDAKGKRVLVAHGNGLLSRYAYDPHTFHLVRMRSDHYTVPGEFTYRPVGEAVQDYGYAYDLVGNVVAIFDRTPGSGIRANPEAMSATDPALRALLAAGDALDRRFVYDAAYRLLSATGREHLAPPPGDPWRDAPRGSDHTQSQPYTEAYTYDAAGNLVSLEHRSTGGGTRTFEIGGTDNRMRRMTVGKTAYDYAYDVNGNLVTETASRHFAWNHRDQLVAFATQVEGVEPSVHAQYLYDATGQRVKKLVRKQGGAVEVTHYLAEVFEHHRWPGLAAGENNQVYVNDGTSRIASQRIGPAHPDDRGPAVAIQLDDHLGSSNATVDDTGKLTNREEFTPYGETSFGSYTRKRYRFTGEERDEESGLSYHSARYLAPWLGRWVSCDPAGPSGGVNLYAYVSGNPLRLVDPSGLGFWDRVWGGVKAVGGALETAAGAAVFTFGMATSELGIGVPIMALGAVITAHGVDTTVSGARTVYEGSPVDSVTAGLLQDAGMSRRSANLVDAGIGAVFSLGSSAFCKAPTVASAASGTEAFVHLTSPAAAAAINTTQTLGKGGGTIYVGSTSLATASKTTVALKTGLTGEKAAEAVKVPASAAQALRTPVPIGPGTLWQRLSGTQFSKGAGSINLSTGAFTQTGVAWTQWKWSLFDAWLMGWLRATPALGLPGGDATSTSQPDPTPPPESTPSSSGSLMRMRKDEQQTRSTRSRPDLSISKTLSD</sequence>
<dbReference type="NCBIfam" id="TIGR03696">
    <property type="entry name" value="Rhs_assc_core"/>
    <property type="match status" value="1"/>
</dbReference>